<dbReference type="EMBL" id="AZGM01000073">
    <property type="protein sequence ID" value="KRM26832.1"/>
    <property type="molecule type" value="Genomic_DNA"/>
</dbReference>
<organism evidence="1 2">
    <name type="scientific">Limosilactobacillus panis DSM 6035</name>
    <dbReference type="NCBI Taxonomy" id="1423782"/>
    <lineage>
        <taxon>Bacteria</taxon>
        <taxon>Bacillati</taxon>
        <taxon>Bacillota</taxon>
        <taxon>Bacilli</taxon>
        <taxon>Lactobacillales</taxon>
        <taxon>Lactobacillaceae</taxon>
        <taxon>Limosilactobacillus</taxon>
    </lineage>
</organism>
<dbReference type="InterPro" id="IPR009366">
    <property type="entry name" value="Protein_Veg"/>
</dbReference>
<protein>
    <recommendedName>
        <fullName evidence="3">Veg protein</fullName>
    </recommendedName>
</protein>
<dbReference type="Gene3D" id="2.30.30.100">
    <property type="match status" value="1"/>
</dbReference>
<name>A0A0R1XA64_9LACO</name>
<comment type="caution">
    <text evidence="1">The sequence shown here is derived from an EMBL/GenBank/DDBJ whole genome shotgun (WGS) entry which is preliminary data.</text>
</comment>
<dbReference type="Proteomes" id="UP000051412">
    <property type="component" value="Unassembled WGS sequence"/>
</dbReference>
<dbReference type="PANTHER" id="PTHR40026:SF1">
    <property type="entry name" value="PROTEIN VEG"/>
    <property type="match status" value="1"/>
</dbReference>
<sequence length="77" mass="8602">MPETIVEIKKKLDDRIGQPVLVKAQAGRKRVATHHGVLSKTYPAIFIVHLNDGQGSLDRISYSYTDVLTHNISLAFE</sequence>
<evidence type="ECO:0008006" key="3">
    <source>
        <dbReference type="Google" id="ProtNLM"/>
    </source>
</evidence>
<accession>A0A0R1XA64</accession>
<keyword evidence="2" id="KW-1185">Reference proteome</keyword>
<dbReference type="GO" id="GO:0006355">
    <property type="term" value="P:regulation of DNA-templated transcription"/>
    <property type="evidence" value="ECO:0007669"/>
    <property type="project" value="InterPro"/>
</dbReference>
<evidence type="ECO:0000313" key="1">
    <source>
        <dbReference type="EMBL" id="KRM26832.1"/>
    </source>
</evidence>
<dbReference type="AlphaFoldDB" id="A0A0R1XA64"/>
<gene>
    <name evidence="1" type="ORF">FD32_GL000234</name>
</gene>
<dbReference type="PATRIC" id="fig|1423782.4.peg.236"/>
<dbReference type="OrthoDB" id="5469at2"/>
<proteinExistence type="predicted"/>
<dbReference type="PANTHER" id="PTHR40026">
    <property type="entry name" value="PROTEIN VEG"/>
    <property type="match status" value="1"/>
</dbReference>
<reference evidence="1 2" key="1">
    <citation type="journal article" date="2015" name="Genome Announc.">
        <title>Expanding the biotechnology potential of lactobacilli through comparative genomics of 213 strains and associated genera.</title>
        <authorList>
            <person name="Sun Z."/>
            <person name="Harris H.M."/>
            <person name="McCann A."/>
            <person name="Guo C."/>
            <person name="Argimon S."/>
            <person name="Zhang W."/>
            <person name="Yang X."/>
            <person name="Jeffery I.B."/>
            <person name="Cooney J.C."/>
            <person name="Kagawa T.F."/>
            <person name="Liu W."/>
            <person name="Song Y."/>
            <person name="Salvetti E."/>
            <person name="Wrobel A."/>
            <person name="Rasinkangas P."/>
            <person name="Parkhill J."/>
            <person name="Rea M.C."/>
            <person name="O'Sullivan O."/>
            <person name="Ritari J."/>
            <person name="Douillard F.P."/>
            <person name="Paul Ross R."/>
            <person name="Yang R."/>
            <person name="Briner A.E."/>
            <person name="Felis G.E."/>
            <person name="de Vos W.M."/>
            <person name="Barrangou R."/>
            <person name="Klaenhammer T.R."/>
            <person name="Caufield P.W."/>
            <person name="Cui Y."/>
            <person name="Zhang H."/>
            <person name="O'Toole P.W."/>
        </authorList>
    </citation>
    <scope>NUCLEOTIDE SEQUENCE [LARGE SCALE GENOMIC DNA]</scope>
    <source>
        <strain evidence="1 2">DSM 6035</strain>
    </source>
</reference>
<dbReference type="RefSeq" id="WP_047767920.1">
    <property type="nucleotide sequence ID" value="NZ_AZGM01000073.1"/>
</dbReference>
<dbReference type="PIRSF" id="PIRSF037257">
    <property type="entry name" value="DUF1021"/>
    <property type="match status" value="1"/>
</dbReference>
<dbReference type="STRING" id="1423782.FD32_GL000234"/>
<dbReference type="Pfam" id="PF06257">
    <property type="entry name" value="VEG"/>
    <property type="match status" value="1"/>
</dbReference>
<evidence type="ECO:0000313" key="2">
    <source>
        <dbReference type="Proteomes" id="UP000051412"/>
    </source>
</evidence>